<keyword evidence="4 5" id="KW-0274">FAD</keyword>
<keyword evidence="3" id="KW-0285">Flavoprotein</keyword>
<dbReference type="GO" id="GO:0016614">
    <property type="term" value="F:oxidoreductase activity, acting on CH-OH group of donors"/>
    <property type="evidence" value="ECO:0007669"/>
    <property type="project" value="InterPro"/>
</dbReference>
<evidence type="ECO:0000313" key="7">
    <source>
        <dbReference type="EMBL" id="CAB1369710.1"/>
    </source>
</evidence>
<dbReference type="Proteomes" id="UP000515733">
    <property type="component" value="Chromosome"/>
</dbReference>
<dbReference type="Pfam" id="PF00732">
    <property type="entry name" value="GMC_oxred_N"/>
    <property type="match status" value="1"/>
</dbReference>
<evidence type="ECO:0000256" key="5">
    <source>
        <dbReference type="PIRSR" id="PIRSR000137-2"/>
    </source>
</evidence>
<protein>
    <submittedName>
        <fullName evidence="7">L-sorbose 1-dehydrogenase</fullName>
        <ecNumber evidence="7">1.1.99.32</ecNumber>
    </submittedName>
</protein>
<dbReference type="Pfam" id="PF05199">
    <property type="entry name" value="GMC_oxred_C"/>
    <property type="match status" value="1"/>
</dbReference>
<proteinExistence type="inferred from homology"/>
<accession>A0A6S6XUK4</accession>
<dbReference type="Gene3D" id="3.50.50.60">
    <property type="entry name" value="FAD/NAD(P)-binding domain"/>
    <property type="match status" value="1"/>
</dbReference>
<evidence type="ECO:0000256" key="2">
    <source>
        <dbReference type="ARBA" id="ARBA00010790"/>
    </source>
</evidence>
<dbReference type="EC" id="1.1.99.32" evidence="7"/>
<dbReference type="SUPFAM" id="SSF51905">
    <property type="entry name" value="FAD/NAD(P)-binding domain"/>
    <property type="match status" value="1"/>
</dbReference>
<keyword evidence="8" id="KW-1185">Reference proteome</keyword>
<dbReference type="RefSeq" id="WP_183148247.1">
    <property type="nucleotide sequence ID" value="NZ_LR778301.1"/>
</dbReference>
<dbReference type="PANTHER" id="PTHR11552">
    <property type="entry name" value="GLUCOSE-METHANOL-CHOLINE GMC OXIDOREDUCTASE"/>
    <property type="match status" value="1"/>
</dbReference>
<comment type="cofactor">
    <cofactor evidence="1 5">
        <name>FAD</name>
        <dbReference type="ChEBI" id="CHEBI:57692"/>
    </cofactor>
</comment>
<sequence length="544" mass="59053">MPAIETFDYIVVGAGSAGSVLASRLSEDADVRVLLLEAGGDDKDYLLQVPAGWGKIMLDPKYAWVHQTTPQAAMERRSLAMPRGKVMGGCSSINGLIYVRGQHQDYDDWAAAGATGWSWKEVLPYFIRSEDWSGKPSAYRGRGGPLQVSELFERTAFGEAVLQASVQTGIPFNEDFNGASQEGIGWVQMTGRDHRRCSVSYGYLREAKQHPNLRIETRALANRLLWEGKAVVGVEYRQQGQLRQARANREVLVAAGAIRSPQLLMLSGIGPGAQLQQHGIPVVADRAGVGTNLQDHLVFPMGWRFKPGGPSHNANLAGWRLVREVLRFLIWKKGAMNMSSGEVMMFLKSEPTLSRPDIQVHCLPVTGDVEAKLERGVDIPHQAPGMTLAPCGLRPQSRGSVSLASADPAAMMNVDPNYLAVADDWRILRASIDILRRVAQAPALAPLIECELYPGADAVTDEAIREQVIRSASTGHHPVGTCRMGSDADSVVDPELKVRGVERLRVIDASVIPCLPSGNTNAPVVMIAERAADLIRGRTPLVAA</sequence>
<reference evidence="7 8" key="1">
    <citation type="submission" date="2020-03" db="EMBL/GenBank/DDBJ databases">
        <authorList>
            <consortium name="Genoscope - CEA"/>
            <person name="William W."/>
        </authorList>
    </citation>
    <scope>NUCLEOTIDE SEQUENCE [LARGE SCALE GENOMIC DNA]</scope>
    <source>
        <strain evidence="8">DSM 16959</strain>
    </source>
</reference>
<dbReference type="InterPro" id="IPR036188">
    <property type="entry name" value="FAD/NAD-bd_sf"/>
</dbReference>
<dbReference type="Gene3D" id="3.30.560.10">
    <property type="entry name" value="Glucose Oxidase, domain 3"/>
    <property type="match status" value="1"/>
</dbReference>
<dbReference type="AlphaFoldDB" id="A0A6S6XUK4"/>
<evidence type="ECO:0000313" key="8">
    <source>
        <dbReference type="Proteomes" id="UP000515733"/>
    </source>
</evidence>
<dbReference type="GO" id="GO:0050660">
    <property type="term" value="F:flavin adenine dinucleotide binding"/>
    <property type="evidence" value="ECO:0007669"/>
    <property type="project" value="InterPro"/>
</dbReference>
<dbReference type="PIRSF" id="PIRSF000137">
    <property type="entry name" value="Alcohol_oxidase"/>
    <property type="match status" value="1"/>
</dbReference>
<evidence type="ECO:0000259" key="6">
    <source>
        <dbReference type="PROSITE" id="PS00624"/>
    </source>
</evidence>
<comment type="similarity">
    <text evidence="2">Belongs to the GMC oxidoreductase family.</text>
</comment>
<evidence type="ECO:0000256" key="1">
    <source>
        <dbReference type="ARBA" id="ARBA00001974"/>
    </source>
</evidence>
<dbReference type="InterPro" id="IPR007867">
    <property type="entry name" value="GMC_OxRtase_C"/>
</dbReference>
<evidence type="ECO:0000256" key="3">
    <source>
        <dbReference type="ARBA" id="ARBA00022630"/>
    </source>
</evidence>
<organism evidence="7 8">
    <name type="scientific">Denitratisoma oestradiolicum</name>
    <dbReference type="NCBI Taxonomy" id="311182"/>
    <lineage>
        <taxon>Bacteria</taxon>
        <taxon>Pseudomonadati</taxon>
        <taxon>Pseudomonadota</taxon>
        <taxon>Betaproteobacteria</taxon>
        <taxon>Nitrosomonadales</taxon>
        <taxon>Sterolibacteriaceae</taxon>
        <taxon>Denitratisoma</taxon>
    </lineage>
</organism>
<name>A0A6S6XUK4_9PROT</name>
<dbReference type="InterPro" id="IPR000172">
    <property type="entry name" value="GMC_OxRdtase_N"/>
</dbReference>
<gene>
    <name evidence="7" type="ORF">DENOEST_2545</name>
</gene>
<evidence type="ECO:0000256" key="4">
    <source>
        <dbReference type="ARBA" id="ARBA00022827"/>
    </source>
</evidence>
<feature type="domain" description="Glucose-methanol-choline oxidoreductase N-terminal" evidence="6">
    <location>
        <begin position="256"/>
        <end position="270"/>
    </location>
</feature>
<dbReference type="SUPFAM" id="SSF54373">
    <property type="entry name" value="FAD-linked reductases, C-terminal domain"/>
    <property type="match status" value="1"/>
</dbReference>
<keyword evidence="7" id="KW-0560">Oxidoreductase</keyword>
<dbReference type="PROSITE" id="PS00624">
    <property type="entry name" value="GMC_OXRED_2"/>
    <property type="match status" value="1"/>
</dbReference>
<dbReference type="PANTHER" id="PTHR11552:SF147">
    <property type="entry name" value="CHOLINE DEHYDROGENASE, MITOCHONDRIAL"/>
    <property type="match status" value="1"/>
</dbReference>
<dbReference type="InterPro" id="IPR012132">
    <property type="entry name" value="GMC_OxRdtase"/>
</dbReference>
<dbReference type="KEGG" id="doe:DENOEST_2545"/>
<dbReference type="EMBL" id="LR778301">
    <property type="protein sequence ID" value="CAB1369710.1"/>
    <property type="molecule type" value="Genomic_DNA"/>
</dbReference>
<feature type="binding site" evidence="5">
    <location>
        <position position="86"/>
    </location>
    <ligand>
        <name>FAD</name>
        <dbReference type="ChEBI" id="CHEBI:57692"/>
    </ligand>
</feature>